<evidence type="ECO:0000313" key="2">
    <source>
        <dbReference type="Proteomes" id="UP000003019"/>
    </source>
</evidence>
<reference evidence="1 2" key="1">
    <citation type="submission" date="2011-05" db="EMBL/GenBank/DDBJ databases">
        <authorList>
            <person name="Muzny D."/>
            <person name="Qin X."/>
            <person name="Deng J."/>
            <person name="Jiang H."/>
            <person name="Liu Y."/>
            <person name="Qu J."/>
            <person name="Song X.-Z."/>
            <person name="Zhang L."/>
            <person name="Thornton R."/>
            <person name="Coyle M."/>
            <person name="Francisco L."/>
            <person name="Jackson L."/>
            <person name="Javaid M."/>
            <person name="Korchina V."/>
            <person name="Kovar C."/>
            <person name="Mata R."/>
            <person name="Mathew T."/>
            <person name="Ngo R."/>
            <person name="Nguyen L."/>
            <person name="Nguyen N."/>
            <person name="Okwuonu G."/>
            <person name="Ongeri F."/>
            <person name="Pham C."/>
            <person name="Simmons D."/>
            <person name="Wilczek-Boney K."/>
            <person name="Hale W."/>
            <person name="Jakkamsetti A."/>
            <person name="Pham P."/>
            <person name="Ruth R."/>
            <person name="San Lucas F."/>
            <person name="Warren J."/>
            <person name="Zhang J."/>
            <person name="Zhao Z."/>
            <person name="Zhou C."/>
            <person name="Zhu D."/>
            <person name="Lee S."/>
            <person name="Bess C."/>
            <person name="Blankenburg K."/>
            <person name="Forbes L."/>
            <person name="Fu Q."/>
            <person name="Gubbala S."/>
            <person name="Hirani K."/>
            <person name="Jayaseelan J.C."/>
            <person name="Lara F."/>
            <person name="Munidasa M."/>
            <person name="Palculict T."/>
            <person name="Patil S."/>
            <person name="Pu L.-L."/>
            <person name="Saada N."/>
            <person name="Tang L."/>
            <person name="Weissenberger G."/>
            <person name="Zhu Y."/>
            <person name="Hemphill L."/>
            <person name="Shang Y."/>
            <person name="Youmans B."/>
            <person name="Ayvaz T."/>
            <person name="Ross M."/>
            <person name="Santibanez J."/>
            <person name="Aqrawi P."/>
            <person name="Gross S."/>
            <person name="Joshi V."/>
            <person name="Fowler G."/>
            <person name="Nazareth L."/>
            <person name="Reid J."/>
            <person name="Worley K."/>
            <person name="Petrosino J."/>
            <person name="Highlander S."/>
            <person name="Gibbs R."/>
        </authorList>
    </citation>
    <scope>NUCLEOTIDE SEQUENCE [LARGE SCALE GENOMIC DNA]</scope>
    <source>
        <strain evidence="1 2">871</strain>
    </source>
</reference>
<name>G4CKX7_9NEIS</name>
<protein>
    <submittedName>
        <fullName evidence="1">Uncharacterized protein</fullName>
    </submittedName>
</protein>
<dbReference type="PATRIC" id="fig|1032488.3.peg.2141"/>
<accession>G4CKX7</accession>
<dbReference type="HOGENOM" id="CLU_3155298_0_0_4"/>
<comment type="caution">
    <text evidence="1">The sequence shown here is derived from an EMBL/GenBank/DDBJ whole genome shotgun (WGS) entry which is preliminary data.</text>
</comment>
<sequence length="48" mass="5050">MDAAVLWCDCGRAAKNGGSAGIGAFSLPDRQNKRLPESRFLLSGSPMP</sequence>
<keyword evidence="2" id="KW-1185">Reference proteome</keyword>
<organism evidence="1 2">
    <name type="scientific">Neisseria shayeganii 871</name>
    <dbReference type="NCBI Taxonomy" id="1032488"/>
    <lineage>
        <taxon>Bacteria</taxon>
        <taxon>Pseudomonadati</taxon>
        <taxon>Pseudomonadota</taxon>
        <taxon>Betaproteobacteria</taxon>
        <taxon>Neisseriales</taxon>
        <taxon>Neisseriaceae</taxon>
        <taxon>Neisseria</taxon>
    </lineage>
</organism>
<dbReference type="Proteomes" id="UP000003019">
    <property type="component" value="Unassembled WGS sequence"/>
</dbReference>
<dbReference type="AlphaFoldDB" id="G4CKX7"/>
<dbReference type="EMBL" id="AGAY01000075">
    <property type="protein sequence ID" value="EGY51542.1"/>
    <property type="molecule type" value="Genomic_DNA"/>
</dbReference>
<evidence type="ECO:0000313" key="1">
    <source>
        <dbReference type="EMBL" id="EGY51542.1"/>
    </source>
</evidence>
<gene>
    <name evidence="1" type="ORF">HMPREF9371_2268</name>
</gene>
<proteinExistence type="predicted"/>